<comment type="caution">
    <text evidence="6">The sequence shown here is derived from an EMBL/GenBank/DDBJ whole genome shotgun (WGS) entry which is preliminary data.</text>
</comment>
<dbReference type="EMBL" id="DRTT01000102">
    <property type="protein sequence ID" value="HHF98572.1"/>
    <property type="molecule type" value="Genomic_DNA"/>
</dbReference>
<feature type="binding site" evidence="3">
    <location>
        <position position="91"/>
    </location>
    <ligand>
        <name>substrate</name>
    </ligand>
</feature>
<dbReference type="AlphaFoldDB" id="A0A7V5I169"/>
<dbReference type="Proteomes" id="UP000886070">
    <property type="component" value="Unassembled WGS sequence"/>
</dbReference>
<evidence type="ECO:0000259" key="5">
    <source>
        <dbReference type="Pfam" id="PF12146"/>
    </source>
</evidence>
<dbReference type="InterPro" id="IPR012354">
    <property type="entry name" value="Esterase_lipase"/>
</dbReference>
<feature type="site" description="Important for substrate specificity" evidence="4">
    <location>
        <position position="137"/>
    </location>
</feature>
<dbReference type="Pfam" id="PF12146">
    <property type="entry name" value="Hydrolase_4"/>
    <property type="match status" value="1"/>
</dbReference>
<dbReference type="Gene3D" id="3.40.50.1820">
    <property type="entry name" value="alpha/beta hydrolase"/>
    <property type="match status" value="1"/>
</dbReference>
<sequence>MDIKSIDIKGYENVGVLLIHGFLGTPFSLKPQIEALKEKGYHVKAPLLPGHGTDWRDLKNTNYWDWIGKVETSLYELTQETDNVFVGGLSMGGTLSIHMAENHPDRIKGIFPINPAISLDNPLVKFIWLLKYIVPSIKAPPTDTRDKSVKEINYDRMPTQIVYELYKLLRLTDKHLDKVKCPVLLLASFEDHIVPLEQKRYIFDGISSSEKDFVILKDSYHTATLDFDKDRISKLIIKFIESHI</sequence>
<evidence type="ECO:0000256" key="3">
    <source>
        <dbReference type="PIRSR" id="PIRSR017388-2"/>
    </source>
</evidence>
<dbReference type="GO" id="GO:0016020">
    <property type="term" value="C:membrane"/>
    <property type="evidence" value="ECO:0007669"/>
    <property type="project" value="TreeGrafter"/>
</dbReference>
<keyword evidence="1 6" id="KW-0378">Hydrolase</keyword>
<name>A0A7V5I169_UNCAE</name>
<evidence type="ECO:0000256" key="2">
    <source>
        <dbReference type="PIRSR" id="PIRSR017388-1"/>
    </source>
</evidence>
<dbReference type="InterPro" id="IPR050266">
    <property type="entry name" value="AB_hydrolase_sf"/>
</dbReference>
<protein>
    <submittedName>
        <fullName evidence="6">Alpha/beta fold hydrolase</fullName>
    </submittedName>
</protein>
<feature type="active site" description="Nucleophile" evidence="2">
    <location>
        <position position="90"/>
    </location>
</feature>
<organism evidence="6">
    <name type="scientific">Aerophobetes bacterium</name>
    <dbReference type="NCBI Taxonomy" id="2030807"/>
    <lineage>
        <taxon>Bacteria</taxon>
        <taxon>Candidatus Aerophobota</taxon>
    </lineage>
</organism>
<feature type="active site" description="Charge relay system" evidence="2">
    <location>
        <position position="191"/>
    </location>
</feature>
<proteinExistence type="predicted"/>
<dbReference type="SUPFAM" id="SSF53474">
    <property type="entry name" value="alpha/beta-Hydrolases"/>
    <property type="match status" value="1"/>
</dbReference>
<dbReference type="PANTHER" id="PTHR43798:SF31">
    <property type="entry name" value="AB HYDROLASE SUPERFAMILY PROTEIN YCLE"/>
    <property type="match status" value="1"/>
</dbReference>
<reference evidence="6" key="1">
    <citation type="journal article" date="2020" name="mSystems">
        <title>Genome- and Community-Level Interaction Insights into Carbon Utilization and Element Cycling Functions of Hydrothermarchaeota in Hydrothermal Sediment.</title>
        <authorList>
            <person name="Zhou Z."/>
            <person name="Liu Y."/>
            <person name="Xu W."/>
            <person name="Pan J."/>
            <person name="Luo Z.H."/>
            <person name="Li M."/>
        </authorList>
    </citation>
    <scope>NUCLEOTIDE SEQUENCE [LARGE SCALE GENOMIC DNA]</scope>
    <source>
        <strain evidence="6">HyVt-92</strain>
    </source>
</reference>
<dbReference type="InterPro" id="IPR029058">
    <property type="entry name" value="AB_hydrolase_fold"/>
</dbReference>
<feature type="binding site" evidence="3">
    <location>
        <position position="22"/>
    </location>
    <ligand>
        <name>substrate</name>
    </ligand>
</feature>
<gene>
    <name evidence="6" type="ORF">ENL39_03685</name>
</gene>
<dbReference type="PANTHER" id="PTHR43798">
    <property type="entry name" value="MONOACYLGLYCEROL LIPASE"/>
    <property type="match status" value="1"/>
</dbReference>
<feature type="domain" description="Serine aminopeptidase S33" evidence="5">
    <location>
        <begin position="16"/>
        <end position="226"/>
    </location>
</feature>
<dbReference type="InterPro" id="IPR022742">
    <property type="entry name" value="Hydrolase_4"/>
</dbReference>
<feature type="active site" description="Charge relay system" evidence="2">
    <location>
        <position position="221"/>
    </location>
</feature>
<dbReference type="GO" id="GO:0052689">
    <property type="term" value="F:carboxylic ester hydrolase activity"/>
    <property type="evidence" value="ECO:0007669"/>
    <property type="project" value="InterPro"/>
</dbReference>
<evidence type="ECO:0000313" key="6">
    <source>
        <dbReference type="EMBL" id="HHF98572.1"/>
    </source>
</evidence>
<dbReference type="PIRSF" id="PIRSF017388">
    <property type="entry name" value="Esterase_lipase"/>
    <property type="match status" value="1"/>
</dbReference>
<evidence type="ECO:0000256" key="1">
    <source>
        <dbReference type="ARBA" id="ARBA00022801"/>
    </source>
</evidence>
<evidence type="ECO:0000256" key="4">
    <source>
        <dbReference type="PIRSR" id="PIRSR017388-3"/>
    </source>
</evidence>
<accession>A0A7V5I169</accession>